<comment type="caution">
    <text evidence="3">The sequence shown here is derived from an EMBL/GenBank/DDBJ whole genome shotgun (WGS) entry which is preliminary data.</text>
</comment>
<evidence type="ECO:0000256" key="1">
    <source>
        <dbReference type="ARBA" id="ARBA00023002"/>
    </source>
</evidence>
<dbReference type="Gene3D" id="3.20.20.30">
    <property type="entry name" value="Luciferase-like domain"/>
    <property type="match status" value="1"/>
</dbReference>
<dbReference type="InterPro" id="IPR011251">
    <property type="entry name" value="Luciferase-like_dom"/>
</dbReference>
<dbReference type="Proteomes" id="UP001597351">
    <property type="component" value="Unassembled WGS sequence"/>
</dbReference>
<accession>A0ABW4TQR0</accession>
<name>A0ABW4TQR0_9ACTN</name>
<sequence>MFGPWLEPWAAARSTWQSLELLGFDVAYLGDHLTHPSLQGRWIGDPYTMLAAAAQVTTELELGTLVASAAVRAPAPLARTAATLQDLSSGRFVLGVGAGVPGDEEVLLGETRTNKERFDRFVETVESLESLWSGRPLRTRAVTPLPLVPGQARPHLMISAHGPRGYDLVARCGDGWSSYGGARAASLSDEDFWDEVTRQSAAVTRACESAARDPNELRRSLLVGYGPVNPLGSEQTYLECLERAEQAGFNEVVVYWPWPDSTPGDRFWADHEVIQSAIARARDR</sequence>
<dbReference type="GO" id="GO:0016491">
    <property type="term" value="F:oxidoreductase activity"/>
    <property type="evidence" value="ECO:0007669"/>
    <property type="project" value="UniProtKB-KW"/>
</dbReference>
<dbReference type="InterPro" id="IPR050564">
    <property type="entry name" value="F420-G6PD/mer"/>
</dbReference>
<dbReference type="RefSeq" id="WP_343921357.1">
    <property type="nucleotide sequence ID" value="NZ_BAAAJT010000003.1"/>
</dbReference>
<gene>
    <name evidence="3" type="ORF">ACFSDE_19330</name>
</gene>
<reference evidence="4" key="1">
    <citation type="journal article" date="2019" name="Int. J. Syst. Evol. Microbiol.">
        <title>The Global Catalogue of Microorganisms (GCM) 10K type strain sequencing project: providing services to taxonomists for standard genome sequencing and annotation.</title>
        <authorList>
            <consortium name="The Broad Institute Genomics Platform"/>
            <consortium name="The Broad Institute Genome Sequencing Center for Infectious Disease"/>
            <person name="Wu L."/>
            <person name="Ma J."/>
        </authorList>
    </citation>
    <scope>NUCLEOTIDE SEQUENCE [LARGE SCALE GENOMIC DNA]</scope>
    <source>
        <strain evidence="4">CGMCC 1.12477</strain>
    </source>
</reference>
<dbReference type="InterPro" id="IPR036661">
    <property type="entry name" value="Luciferase-like_sf"/>
</dbReference>
<proteinExistence type="predicted"/>
<protein>
    <submittedName>
        <fullName evidence="3">LLM class flavin-dependent oxidoreductase</fullName>
        <ecNumber evidence="3">1.-.-.-</ecNumber>
    </submittedName>
</protein>
<dbReference type="Pfam" id="PF00296">
    <property type="entry name" value="Bac_luciferase"/>
    <property type="match status" value="1"/>
</dbReference>
<evidence type="ECO:0000313" key="3">
    <source>
        <dbReference type="EMBL" id="MFD1948965.1"/>
    </source>
</evidence>
<feature type="domain" description="Luciferase-like" evidence="2">
    <location>
        <begin position="8"/>
        <end position="185"/>
    </location>
</feature>
<dbReference type="EC" id="1.-.-.-" evidence="3"/>
<dbReference type="SUPFAM" id="SSF51679">
    <property type="entry name" value="Bacterial luciferase-like"/>
    <property type="match status" value="1"/>
</dbReference>
<keyword evidence="1 3" id="KW-0560">Oxidoreductase</keyword>
<dbReference type="EMBL" id="JBHUGD010000004">
    <property type="protein sequence ID" value="MFD1948965.1"/>
    <property type="molecule type" value="Genomic_DNA"/>
</dbReference>
<keyword evidence="4" id="KW-1185">Reference proteome</keyword>
<dbReference type="PANTHER" id="PTHR43244">
    <property type="match status" value="1"/>
</dbReference>
<evidence type="ECO:0000313" key="4">
    <source>
        <dbReference type="Proteomes" id="UP001597351"/>
    </source>
</evidence>
<evidence type="ECO:0000259" key="2">
    <source>
        <dbReference type="Pfam" id="PF00296"/>
    </source>
</evidence>
<organism evidence="3 4">
    <name type="scientific">Nocardioides aestuarii</name>
    <dbReference type="NCBI Taxonomy" id="252231"/>
    <lineage>
        <taxon>Bacteria</taxon>
        <taxon>Bacillati</taxon>
        <taxon>Actinomycetota</taxon>
        <taxon>Actinomycetes</taxon>
        <taxon>Propionibacteriales</taxon>
        <taxon>Nocardioidaceae</taxon>
        <taxon>Nocardioides</taxon>
    </lineage>
</organism>
<dbReference type="PANTHER" id="PTHR43244:SF1">
    <property type="entry name" value="5,10-METHYLENETETRAHYDROMETHANOPTERIN REDUCTASE"/>
    <property type="match status" value="1"/>
</dbReference>